<evidence type="ECO:0000313" key="3">
    <source>
        <dbReference type="Proteomes" id="UP000077177"/>
    </source>
</evidence>
<reference evidence="3" key="1">
    <citation type="submission" date="2015-01" db="EMBL/GenBank/DDBJ databases">
        <title>Flavisolibacter sp./LCS9/ whole genome sequencing.</title>
        <authorList>
            <person name="Kim M.K."/>
            <person name="Srinivasan S."/>
            <person name="Lee J.-J."/>
        </authorList>
    </citation>
    <scope>NUCLEOTIDE SEQUENCE [LARGE SCALE GENOMIC DNA]</scope>
    <source>
        <strain evidence="3">LCS9</strain>
    </source>
</reference>
<proteinExistence type="predicted"/>
<keyword evidence="1" id="KW-0812">Transmembrane</keyword>
<dbReference type="RefSeq" id="WP_066405547.1">
    <property type="nucleotide sequence ID" value="NZ_CP011390.1"/>
</dbReference>
<feature type="transmembrane region" description="Helical" evidence="1">
    <location>
        <begin position="72"/>
        <end position="92"/>
    </location>
</feature>
<keyword evidence="3" id="KW-1185">Reference proteome</keyword>
<dbReference type="AlphaFoldDB" id="A0A172TWI0"/>
<evidence type="ECO:0000256" key="1">
    <source>
        <dbReference type="SAM" id="Phobius"/>
    </source>
</evidence>
<keyword evidence="1" id="KW-1133">Transmembrane helix</keyword>
<dbReference type="EMBL" id="CP011390">
    <property type="protein sequence ID" value="ANE51471.1"/>
    <property type="molecule type" value="Genomic_DNA"/>
</dbReference>
<sequence>MEQTEQLILEPLLQEATIKKRQLLPIWIKIFCWFFLLGGLVAPLLVVAGLLFNDVQASLALYGMETASPLSIVGLLIAALFFLKGIVAYGLWWEKSWAINLGIADAIIGIFFCVLLMTPLGLSLELLTTTPSFRLELVALIPYLIKLQKLKPIWK</sequence>
<dbReference type="Proteomes" id="UP000077177">
    <property type="component" value="Chromosome"/>
</dbReference>
<feature type="transmembrane region" description="Helical" evidence="1">
    <location>
        <begin position="99"/>
        <end position="120"/>
    </location>
</feature>
<reference evidence="2 3" key="2">
    <citation type="journal article" date="2016" name="Int. J. Syst. Evol. Microbiol.">
        <title>Flavisolibacter tropicus sp. nov., isolated from tropical soil.</title>
        <authorList>
            <person name="Lee J.J."/>
            <person name="Kang M.S."/>
            <person name="Kim G.S."/>
            <person name="Lee C.S."/>
            <person name="Lim S."/>
            <person name="Lee J."/>
            <person name="Roh S.H."/>
            <person name="Kang H."/>
            <person name="Ha J.M."/>
            <person name="Bae S."/>
            <person name="Jung H.Y."/>
            <person name="Kim M.K."/>
        </authorList>
    </citation>
    <scope>NUCLEOTIDE SEQUENCE [LARGE SCALE GENOMIC DNA]</scope>
    <source>
        <strain evidence="2 3">LCS9</strain>
    </source>
</reference>
<accession>A0A172TWI0</accession>
<evidence type="ECO:0000313" key="2">
    <source>
        <dbReference type="EMBL" id="ANE51471.1"/>
    </source>
</evidence>
<feature type="transmembrane region" description="Helical" evidence="1">
    <location>
        <begin position="30"/>
        <end position="52"/>
    </location>
</feature>
<name>A0A172TWI0_9BACT</name>
<organism evidence="2 3">
    <name type="scientific">Flavisolibacter tropicus</name>
    <dbReference type="NCBI Taxonomy" id="1492898"/>
    <lineage>
        <taxon>Bacteria</taxon>
        <taxon>Pseudomonadati</taxon>
        <taxon>Bacteroidota</taxon>
        <taxon>Chitinophagia</taxon>
        <taxon>Chitinophagales</taxon>
        <taxon>Chitinophagaceae</taxon>
        <taxon>Flavisolibacter</taxon>
    </lineage>
</organism>
<dbReference type="OrthoDB" id="7060697at2"/>
<dbReference type="STRING" id="1492898.SY85_14115"/>
<gene>
    <name evidence="2" type="ORF">SY85_14115</name>
</gene>
<keyword evidence="1" id="KW-0472">Membrane</keyword>
<dbReference type="KEGG" id="fla:SY85_14115"/>
<protein>
    <submittedName>
        <fullName evidence="2">Uncharacterized protein</fullName>
    </submittedName>
</protein>